<comment type="caution">
    <text evidence="1">The sequence shown here is derived from an EMBL/GenBank/DDBJ whole genome shotgun (WGS) entry which is preliminary data.</text>
</comment>
<keyword evidence="2" id="KW-1185">Reference proteome</keyword>
<dbReference type="OrthoDB" id="10477302at2759"/>
<dbReference type="AlphaFoldDB" id="A0A8J6E3U5"/>
<reference evidence="1" key="1">
    <citation type="thesis" date="2020" institute="ProQuest LLC" country="789 East Eisenhower Parkway, Ann Arbor, MI, USA">
        <title>Comparative Genomics and Chromosome Evolution.</title>
        <authorList>
            <person name="Mudd A.B."/>
        </authorList>
    </citation>
    <scope>NUCLEOTIDE SEQUENCE</scope>
    <source>
        <strain evidence="1">HN-11 Male</strain>
        <tissue evidence="1">Kidney and liver</tissue>
    </source>
</reference>
<sequence length="78" mass="8539">MAVIAPLLALVYAAPGLWRWVSQPYYLLSALLSASFLLIRKVPPVCTALPSQREDGNPCDFDWVRILRVLKGAGDAPS</sequence>
<gene>
    <name evidence="1" type="ORF">GDO78_015960</name>
</gene>
<evidence type="ECO:0000313" key="1">
    <source>
        <dbReference type="EMBL" id="KAG9461710.1"/>
    </source>
</evidence>
<accession>A0A8J6E3U5</accession>
<evidence type="ECO:0000313" key="2">
    <source>
        <dbReference type="Proteomes" id="UP000770717"/>
    </source>
</evidence>
<dbReference type="EMBL" id="WNTK01017558">
    <property type="protein sequence ID" value="KAG9461710.1"/>
    <property type="molecule type" value="Genomic_DNA"/>
</dbReference>
<protein>
    <submittedName>
        <fullName evidence="1">Uncharacterized protein</fullName>
    </submittedName>
</protein>
<proteinExistence type="predicted"/>
<dbReference type="Proteomes" id="UP000770717">
    <property type="component" value="Unassembled WGS sequence"/>
</dbReference>
<organism evidence="1 2">
    <name type="scientific">Eleutherodactylus coqui</name>
    <name type="common">Puerto Rican coqui</name>
    <dbReference type="NCBI Taxonomy" id="57060"/>
    <lineage>
        <taxon>Eukaryota</taxon>
        <taxon>Metazoa</taxon>
        <taxon>Chordata</taxon>
        <taxon>Craniata</taxon>
        <taxon>Vertebrata</taxon>
        <taxon>Euteleostomi</taxon>
        <taxon>Amphibia</taxon>
        <taxon>Batrachia</taxon>
        <taxon>Anura</taxon>
        <taxon>Neobatrachia</taxon>
        <taxon>Hyloidea</taxon>
        <taxon>Eleutherodactylidae</taxon>
        <taxon>Eleutherodactylinae</taxon>
        <taxon>Eleutherodactylus</taxon>
        <taxon>Eleutherodactylus</taxon>
    </lineage>
</organism>
<name>A0A8J6E3U5_ELECQ</name>